<gene>
    <name evidence="1" type="ORF">OU415_00695</name>
</gene>
<evidence type="ECO:0000313" key="2">
    <source>
        <dbReference type="Proteomes" id="UP001210380"/>
    </source>
</evidence>
<organism evidence="1 2">
    <name type="scientific">Saccharopolyspora oryzae</name>
    <dbReference type="NCBI Taxonomy" id="2997343"/>
    <lineage>
        <taxon>Bacteria</taxon>
        <taxon>Bacillati</taxon>
        <taxon>Actinomycetota</taxon>
        <taxon>Actinomycetes</taxon>
        <taxon>Pseudonocardiales</taxon>
        <taxon>Pseudonocardiaceae</taxon>
        <taxon>Saccharopolyspora</taxon>
    </lineage>
</organism>
<comment type="caution">
    <text evidence="1">The sequence shown here is derived from an EMBL/GenBank/DDBJ whole genome shotgun (WGS) entry which is preliminary data.</text>
</comment>
<dbReference type="RefSeq" id="WP_270946497.1">
    <property type="nucleotide sequence ID" value="NZ_JAQGLA010000001.1"/>
</dbReference>
<sequence length="241" mass="25670">MKRRGWITLGITLVVLLVVLIVADRMANRFAEQQVAQQLRTQLHSEQEPEVDIRGFPFLTQVLEGDFPDIGVRADSVALGPLQQSGLTADLHHVRVPLDELVSGSPQHVTADQVNGHVRIPAATVGQIAGIDDLQLEPAPGGAITISGNVDVAGFPARAAVTAAVAARDDSIRIEPQALDLRLSRLPNLPIALDDQRLLSRFAVSLDSPELPMGFRPTAVSAEHGALLVDATADHVNLGGQ</sequence>
<dbReference type="Pfam" id="PF11209">
    <property type="entry name" value="LmeA"/>
    <property type="match status" value="1"/>
</dbReference>
<protein>
    <submittedName>
        <fullName evidence="1">DUF2993 domain-containing protein</fullName>
    </submittedName>
</protein>
<dbReference type="Proteomes" id="UP001210380">
    <property type="component" value="Unassembled WGS sequence"/>
</dbReference>
<proteinExistence type="predicted"/>
<dbReference type="InterPro" id="IPR021373">
    <property type="entry name" value="DUF2993"/>
</dbReference>
<accession>A0ABT4UQI2</accession>
<reference evidence="1 2" key="1">
    <citation type="submission" date="2022-11" db="EMBL/GenBank/DDBJ databases">
        <title>Draft genome sequence of Saccharopolyspora sp. WRP15-2 isolated from rhizosphere soils of wild rice in Thailand.</title>
        <authorList>
            <person name="Duangmal K."/>
            <person name="Kammanee S."/>
            <person name="Muangham S."/>
        </authorList>
    </citation>
    <scope>NUCLEOTIDE SEQUENCE [LARGE SCALE GENOMIC DNA]</scope>
    <source>
        <strain evidence="1 2">WRP15-2</strain>
    </source>
</reference>
<evidence type="ECO:0000313" key="1">
    <source>
        <dbReference type="EMBL" id="MDA3623929.1"/>
    </source>
</evidence>
<dbReference type="EMBL" id="JAQGLA010000001">
    <property type="protein sequence ID" value="MDA3623929.1"/>
    <property type="molecule type" value="Genomic_DNA"/>
</dbReference>
<keyword evidence="2" id="KW-1185">Reference proteome</keyword>
<name>A0ABT4UQI2_9PSEU</name>